<sequence>VREVVEIDIESLAAHLLYLPGFKIDEINKIQVQKFEDCLFIDFIKDIDEFFTYVTNLCNSQNNEYGVHILNLFRNGSFNKKLIDDITPAFFS</sequence>
<organism evidence="1 2">
    <name type="scientific">Rotaria magnacalcarata</name>
    <dbReference type="NCBI Taxonomy" id="392030"/>
    <lineage>
        <taxon>Eukaryota</taxon>
        <taxon>Metazoa</taxon>
        <taxon>Spiralia</taxon>
        <taxon>Gnathifera</taxon>
        <taxon>Rotifera</taxon>
        <taxon>Eurotatoria</taxon>
        <taxon>Bdelloidea</taxon>
        <taxon>Philodinida</taxon>
        <taxon>Philodinidae</taxon>
        <taxon>Rotaria</taxon>
    </lineage>
</organism>
<accession>A0A816N9S0</accession>
<evidence type="ECO:0000313" key="2">
    <source>
        <dbReference type="Proteomes" id="UP000663856"/>
    </source>
</evidence>
<feature type="non-terminal residue" evidence="1">
    <location>
        <position position="1"/>
    </location>
</feature>
<evidence type="ECO:0000313" key="1">
    <source>
        <dbReference type="EMBL" id="CAF2028119.1"/>
    </source>
</evidence>
<dbReference type="AlphaFoldDB" id="A0A816N9S0"/>
<proteinExistence type="predicted"/>
<protein>
    <submittedName>
        <fullName evidence="1">Uncharacterized protein</fullName>
    </submittedName>
</protein>
<reference evidence="1" key="1">
    <citation type="submission" date="2021-02" db="EMBL/GenBank/DDBJ databases">
        <authorList>
            <person name="Nowell W R."/>
        </authorList>
    </citation>
    <scope>NUCLEOTIDE SEQUENCE</scope>
</reference>
<dbReference type="Proteomes" id="UP000663856">
    <property type="component" value="Unassembled WGS sequence"/>
</dbReference>
<name>A0A816N9S0_9BILA</name>
<dbReference type="EMBL" id="CAJNRF010001810">
    <property type="protein sequence ID" value="CAF2028119.1"/>
    <property type="molecule type" value="Genomic_DNA"/>
</dbReference>
<gene>
    <name evidence="1" type="ORF">WKI299_LOCUS6274</name>
</gene>
<comment type="caution">
    <text evidence="1">The sequence shown here is derived from an EMBL/GenBank/DDBJ whole genome shotgun (WGS) entry which is preliminary data.</text>
</comment>